<dbReference type="AlphaFoldDB" id="A0A6C0ISS6"/>
<dbReference type="GO" id="GO:0004343">
    <property type="term" value="F:glucosamine 6-phosphate N-acetyltransferase activity"/>
    <property type="evidence" value="ECO:0007669"/>
    <property type="project" value="TreeGrafter"/>
</dbReference>
<dbReference type="PANTHER" id="PTHR13355:SF11">
    <property type="entry name" value="GLUCOSAMINE 6-PHOSPHATE N-ACETYLTRANSFERASE"/>
    <property type="match status" value="1"/>
</dbReference>
<dbReference type="PROSITE" id="PS51186">
    <property type="entry name" value="GNAT"/>
    <property type="match status" value="1"/>
</dbReference>
<dbReference type="InterPro" id="IPR016181">
    <property type="entry name" value="Acyl_CoA_acyltransferase"/>
</dbReference>
<dbReference type="SUPFAM" id="SSF55729">
    <property type="entry name" value="Acyl-CoA N-acyltransferases (Nat)"/>
    <property type="match status" value="1"/>
</dbReference>
<dbReference type="PANTHER" id="PTHR13355">
    <property type="entry name" value="GLUCOSAMINE 6-PHOSPHATE N-ACETYLTRANSFERASE"/>
    <property type="match status" value="1"/>
</dbReference>
<dbReference type="Pfam" id="PF00583">
    <property type="entry name" value="Acetyltransf_1"/>
    <property type="match status" value="1"/>
</dbReference>
<dbReference type="Gene3D" id="3.40.630.30">
    <property type="match status" value="1"/>
</dbReference>
<name>A0A6C0ISS6_9ZZZZ</name>
<sequence>MIIRPIIESDLQNGYLDLLSQLTNLGSGDFVARFEKIQKDPNIIILVAFDETINKVVGAGTIWFEPKFIHGCSNIAHIEDVVVDVNYRSLGLGKKIIDLLVSSAKKTNCYKVILNCSEKNIGFYEKCGFTQSNVQMSIYL</sequence>
<reference evidence="2" key="1">
    <citation type="journal article" date="2020" name="Nature">
        <title>Giant virus diversity and host interactions through global metagenomics.</title>
        <authorList>
            <person name="Schulz F."/>
            <person name="Roux S."/>
            <person name="Paez-Espino D."/>
            <person name="Jungbluth S."/>
            <person name="Walsh D.A."/>
            <person name="Denef V.J."/>
            <person name="McMahon K.D."/>
            <person name="Konstantinidis K.T."/>
            <person name="Eloe-Fadrosh E.A."/>
            <person name="Kyrpides N.C."/>
            <person name="Woyke T."/>
        </authorList>
    </citation>
    <scope>NUCLEOTIDE SEQUENCE</scope>
    <source>
        <strain evidence="2">GVMAG-M-3300024301-20</strain>
    </source>
</reference>
<protein>
    <recommendedName>
        <fullName evidence="1">N-acetyltransferase domain-containing protein</fullName>
    </recommendedName>
</protein>
<dbReference type="EMBL" id="MN740246">
    <property type="protein sequence ID" value="QHT95789.1"/>
    <property type="molecule type" value="Genomic_DNA"/>
</dbReference>
<organism evidence="2">
    <name type="scientific">viral metagenome</name>
    <dbReference type="NCBI Taxonomy" id="1070528"/>
    <lineage>
        <taxon>unclassified sequences</taxon>
        <taxon>metagenomes</taxon>
        <taxon>organismal metagenomes</taxon>
    </lineage>
</organism>
<proteinExistence type="predicted"/>
<feature type="domain" description="N-acetyltransferase" evidence="1">
    <location>
        <begin position="1"/>
        <end position="140"/>
    </location>
</feature>
<dbReference type="InterPro" id="IPR039143">
    <property type="entry name" value="GNPNAT1-like"/>
</dbReference>
<evidence type="ECO:0000313" key="2">
    <source>
        <dbReference type="EMBL" id="QHT95789.1"/>
    </source>
</evidence>
<evidence type="ECO:0000259" key="1">
    <source>
        <dbReference type="PROSITE" id="PS51186"/>
    </source>
</evidence>
<dbReference type="InterPro" id="IPR000182">
    <property type="entry name" value="GNAT_dom"/>
</dbReference>
<dbReference type="CDD" id="cd04301">
    <property type="entry name" value="NAT_SF"/>
    <property type="match status" value="1"/>
</dbReference>
<accession>A0A6C0ISS6</accession>